<dbReference type="EMBL" id="CAKOFQ010007998">
    <property type="protein sequence ID" value="CAH2010716.1"/>
    <property type="molecule type" value="Genomic_DNA"/>
</dbReference>
<name>A0A9P0Q4V1_ACAOB</name>
<organism evidence="2 3">
    <name type="scientific">Acanthoscelides obtectus</name>
    <name type="common">Bean weevil</name>
    <name type="synonym">Bruchus obtectus</name>
    <dbReference type="NCBI Taxonomy" id="200917"/>
    <lineage>
        <taxon>Eukaryota</taxon>
        <taxon>Metazoa</taxon>
        <taxon>Ecdysozoa</taxon>
        <taxon>Arthropoda</taxon>
        <taxon>Hexapoda</taxon>
        <taxon>Insecta</taxon>
        <taxon>Pterygota</taxon>
        <taxon>Neoptera</taxon>
        <taxon>Endopterygota</taxon>
        <taxon>Coleoptera</taxon>
        <taxon>Polyphaga</taxon>
        <taxon>Cucujiformia</taxon>
        <taxon>Chrysomeloidea</taxon>
        <taxon>Chrysomelidae</taxon>
        <taxon>Bruchinae</taxon>
        <taxon>Bruchini</taxon>
        <taxon>Acanthoscelides</taxon>
    </lineage>
</organism>
<reference evidence="2" key="1">
    <citation type="submission" date="2022-03" db="EMBL/GenBank/DDBJ databases">
        <authorList>
            <person name="Sayadi A."/>
        </authorList>
    </citation>
    <scope>NUCLEOTIDE SEQUENCE</scope>
</reference>
<dbReference type="AlphaFoldDB" id="A0A9P0Q4V1"/>
<dbReference type="OrthoDB" id="6776907at2759"/>
<accession>A0A9P0Q4V1</accession>
<proteinExistence type="predicted"/>
<gene>
    <name evidence="2" type="ORF">ACAOBT_LOCUS31724</name>
</gene>
<dbReference type="Proteomes" id="UP001152888">
    <property type="component" value="Unassembled WGS sequence"/>
</dbReference>
<keyword evidence="3" id="KW-1185">Reference proteome</keyword>
<dbReference type="InterPro" id="IPR044822">
    <property type="entry name" value="Myb_DNA-bind_4"/>
</dbReference>
<protein>
    <recommendedName>
        <fullName evidence="1">Myb/SANT-like DNA-binding domain-containing protein</fullName>
    </recommendedName>
</protein>
<dbReference type="Pfam" id="PF13837">
    <property type="entry name" value="Myb_DNA-bind_4"/>
    <property type="match status" value="1"/>
</dbReference>
<evidence type="ECO:0000313" key="2">
    <source>
        <dbReference type="EMBL" id="CAH2010716.1"/>
    </source>
</evidence>
<evidence type="ECO:0000259" key="1">
    <source>
        <dbReference type="Pfam" id="PF13837"/>
    </source>
</evidence>
<sequence>MYEEIAKELRQKTNQNITGSNCENRWKHLERMFKKYVDNNNKTGRGRRELEYAEAMEDVLGKKRNIHPVVLLSSDTVIHPTTQVVTGDNPEKENLLEFPKTKELLSTSSKATDVTAPQRITNMNKNKRVKVTILSEIRKDRKEFYNKLLEIEERKFTEKKEKMTFYKKKMNKTIFRKI</sequence>
<comment type="caution">
    <text evidence="2">The sequence shown here is derived from an EMBL/GenBank/DDBJ whole genome shotgun (WGS) entry which is preliminary data.</text>
</comment>
<feature type="domain" description="Myb/SANT-like DNA-binding" evidence="1">
    <location>
        <begin position="2"/>
        <end position="58"/>
    </location>
</feature>
<evidence type="ECO:0000313" key="3">
    <source>
        <dbReference type="Proteomes" id="UP001152888"/>
    </source>
</evidence>